<accession>A0AAN9MFS9</accession>
<comment type="caution">
    <text evidence="2">The sequence shown here is derived from an EMBL/GenBank/DDBJ whole genome shotgun (WGS) entry which is preliminary data.</text>
</comment>
<keyword evidence="3" id="KW-1185">Reference proteome</keyword>
<feature type="region of interest" description="Disordered" evidence="1">
    <location>
        <begin position="190"/>
        <end position="227"/>
    </location>
</feature>
<reference evidence="2 3" key="1">
    <citation type="submission" date="2024-01" db="EMBL/GenBank/DDBJ databases">
        <title>The genomes of 5 underutilized Papilionoideae crops provide insights into root nodulation and disease resistanc.</title>
        <authorList>
            <person name="Jiang F."/>
        </authorList>
    </citation>
    <scope>NUCLEOTIDE SEQUENCE [LARGE SCALE GENOMIC DNA]</scope>
    <source>
        <strain evidence="2">JINMINGXINNONG_FW02</strain>
        <tissue evidence="2">Leaves</tissue>
    </source>
</reference>
<evidence type="ECO:0000313" key="2">
    <source>
        <dbReference type="EMBL" id="KAK7353806.1"/>
    </source>
</evidence>
<evidence type="ECO:0000256" key="1">
    <source>
        <dbReference type="SAM" id="MobiDB-lite"/>
    </source>
</evidence>
<gene>
    <name evidence="2" type="ORF">VNO80_19258</name>
</gene>
<dbReference type="Proteomes" id="UP001374584">
    <property type="component" value="Unassembled WGS sequence"/>
</dbReference>
<feature type="compositionally biased region" description="Basic and acidic residues" evidence="1">
    <location>
        <begin position="198"/>
        <end position="215"/>
    </location>
</feature>
<evidence type="ECO:0000313" key="3">
    <source>
        <dbReference type="Proteomes" id="UP001374584"/>
    </source>
</evidence>
<organism evidence="2 3">
    <name type="scientific">Phaseolus coccineus</name>
    <name type="common">Scarlet runner bean</name>
    <name type="synonym">Phaseolus multiflorus</name>
    <dbReference type="NCBI Taxonomy" id="3886"/>
    <lineage>
        <taxon>Eukaryota</taxon>
        <taxon>Viridiplantae</taxon>
        <taxon>Streptophyta</taxon>
        <taxon>Embryophyta</taxon>
        <taxon>Tracheophyta</taxon>
        <taxon>Spermatophyta</taxon>
        <taxon>Magnoliopsida</taxon>
        <taxon>eudicotyledons</taxon>
        <taxon>Gunneridae</taxon>
        <taxon>Pentapetalae</taxon>
        <taxon>rosids</taxon>
        <taxon>fabids</taxon>
        <taxon>Fabales</taxon>
        <taxon>Fabaceae</taxon>
        <taxon>Papilionoideae</taxon>
        <taxon>50 kb inversion clade</taxon>
        <taxon>NPAAA clade</taxon>
        <taxon>indigoferoid/millettioid clade</taxon>
        <taxon>Phaseoleae</taxon>
        <taxon>Phaseolus</taxon>
    </lineage>
</organism>
<dbReference type="EMBL" id="JAYMYR010000007">
    <property type="protein sequence ID" value="KAK7353806.1"/>
    <property type="molecule type" value="Genomic_DNA"/>
</dbReference>
<dbReference type="AlphaFoldDB" id="A0AAN9MFS9"/>
<protein>
    <submittedName>
        <fullName evidence="2">Uncharacterized protein</fullName>
    </submittedName>
</protein>
<sequence>MNIEQHVGSLKKEGLGRAFFEGESVQQEVNAKVTETTTTHARGVLVQREVFVLLEDDMATLHNEVEVDLMVIGPLKAQRREGSLQSVFLVWAQGILKTHIPLSSPQNGTEIRVHVGEGWSAALHTCKGGKLVRGKEKILSQLGACGGEGIIIKENKKDAEIDQLARRRPFEEEGGGRRCKGVTNLMTKISGNGRGINRKGEFSNREAEARIRTSDSRANLVEQNQME</sequence>
<name>A0AAN9MFS9_PHACN</name>
<proteinExistence type="predicted"/>